<reference evidence="1 2" key="1">
    <citation type="submission" date="2014-04" db="EMBL/GenBank/DDBJ databases">
        <authorList>
            <consortium name="International Citrus Genome Consortium"/>
            <person name="Gmitter F."/>
            <person name="Chen C."/>
            <person name="Farmerie W."/>
            <person name="Harkins T."/>
            <person name="Desany B."/>
            <person name="Mohiuddin M."/>
            <person name="Kodira C."/>
            <person name="Borodovsky M."/>
            <person name="Lomsadze A."/>
            <person name="Burns P."/>
            <person name="Jenkins J."/>
            <person name="Prochnik S."/>
            <person name="Shu S."/>
            <person name="Chapman J."/>
            <person name="Pitluck S."/>
            <person name="Schmutz J."/>
            <person name="Rokhsar D."/>
        </authorList>
    </citation>
    <scope>NUCLEOTIDE SEQUENCE</scope>
</reference>
<dbReference type="Proteomes" id="UP000027120">
    <property type="component" value="Unassembled WGS sequence"/>
</dbReference>
<proteinExistence type="predicted"/>
<accession>A0A067G1H3</accession>
<sequence length="31" mass="3226">MAIAEKKAVIGLSWQPKLPATLSSANTNNNG</sequence>
<keyword evidence="2" id="KW-1185">Reference proteome</keyword>
<evidence type="ECO:0000313" key="1">
    <source>
        <dbReference type="EMBL" id="KDO72195.1"/>
    </source>
</evidence>
<dbReference type="EMBL" id="KK784888">
    <property type="protein sequence ID" value="KDO72195.1"/>
    <property type="molecule type" value="Genomic_DNA"/>
</dbReference>
<name>A0A067G1H3_CITSI</name>
<protein>
    <submittedName>
        <fullName evidence="1">Uncharacterized protein</fullName>
    </submittedName>
</protein>
<gene>
    <name evidence="1" type="ORF">CISIN_1g0470691mg</name>
</gene>
<organism evidence="1 2">
    <name type="scientific">Citrus sinensis</name>
    <name type="common">Sweet orange</name>
    <name type="synonym">Citrus aurantium var. sinensis</name>
    <dbReference type="NCBI Taxonomy" id="2711"/>
    <lineage>
        <taxon>Eukaryota</taxon>
        <taxon>Viridiplantae</taxon>
        <taxon>Streptophyta</taxon>
        <taxon>Embryophyta</taxon>
        <taxon>Tracheophyta</taxon>
        <taxon>Spermatophyta</taxon>
        <taxon>Magnoliopsida</taxon>
        <taxon>eudicotyledons</taxon>
        <taxon>Gunneridae</taxon>
        <taxon>Pentapetalae</taxon>
        <taxon>rosids</taxon>
        <taxon>malvids</taxon>
        <taxon>Sapindales</taxon>
        <taxon>Rutaceae</taxon>
        <taxon>Aurantioideae</taxon>
        <taxon>Citrus</taxon>
    </lineage>
</organism>
<evidence type="ECO:0000313" key="2">
    <source>
        <dbReference type="Proteomes" id="UP000027120"/>
    </source>
</evidence>
<dbReference type="AlphaFoldDB" id="A0A067G1H3"/>
<feature type="non-terminal residue" evidence="1">
    <location>
        <position position="31"/>
    </location>
</feature>